<keyword evidence="2" id="KW-1185">Reference proteome</keyword>
<name>A0A165LD08_9APHY</name>
<accession>A0A165LD08</accession>
<dbReference type="EMBL" id="KV429135">
    <property type="protein sequence ID" value="KZT64256.1"/>
    <property type="molecule type" value="Genomic_DNA"/>
</dbReference>
<dbReference type="Proteomes" id="UP000076727">
    <property type="component" value="Unassembled WGS sequence"/>
</dbReference>
<protein>
    <submittedName>
        <fullName evidence="1">Uncharacterized protein</fullName>
    </submittedName>
</protein>
<evidence type="ECO:0000313" key="1">
    <source>
        <dbReference type="EMBL" id="KZT64256.1"/>
    </source>
</evidence>
<sequence>MPEHRLSDIIEFRATGYAPAVSVRNANTRRHFETRVALQNCASERVAGGKVYDMYYLKLLPRVDQRG</sequence>
<dbReference type="AlphaFoldDB" id="A0A165LD08"/>
<proteinExistence type="predicted"/>
<gene>
    <name evidence="1" type="ORF">DAEQUDRAFT_732866</name>
</gene>
<organism evidence="1 2">
    <name type="scientific">Daedalea quercina L-15889</name>
    <dbReference type="NCBI Taxonomy" id="1314783"/>
    <lineage>
        <taxon>Eukaryota</taxon>
        <taxon>Fungi</taxon>
        <taxon>Dikarya</taxon>
        <taxon>Basidiomycota</taxon>
        <taxon>Agaricomycotina</taxon>
        <taxon>Agaricomycetes</taxon>
        <taxon>Polyporales</taxon>
        <taxon>Fomitopsis</taxon>
    </lineage>
</organism>
<evidence type="ECO:0000313" key="2">
    <source>
        <dbReference type="Proteomes" id="UP000076727"/>
    </source>
</evidence>
<reference evidence="1 2" key="1">
    <citation type="journal article" date="2016" name="Mol. Biol. Evol.">
        <title>Comparative Genomics of Early-Diverging Mushroom-Forming Fungi Provides Insights into the Origins of Lignocellulose Decay Capabilities.</title>
        <authorList>
            <person name="Nagy L.G."/>
            <person name="Riley R."/>
            <person name="Tritt A."/>
            <person name="Adam C."/>
            <person name="Daum C."/>
            <person name="Floudas D."/>
            <person name="Sun H."/>
            <person name="Yadav J.S."/>
            <person name="Pangilinan J."/>
            <person name="Larsson K.H."/>
            <person name="Matsuura K."/>
            <person name="Barry K."/>
            <person name="Labutti K."/>
            <person name="Kuo R."/>
            <person name="Ohm R.A."/>
            <person name="Bhattacharya S.S."/>
            <person name="Shirouzu T."/>
            <person name="Yoshinaga Y."/>
            <person name="Martin F.M."/>
            <person name="Grigoriev I.V."/>
            <person name="Hibbett D.S."/>
        </authorList>
    </citation>
    <scope>NUCLEOTIDE SEQUENCE [LARGE SCALE GENOMIC DNA]</scope>
    <source>
        <strain evidence="1 2">L-15889</strain>
    </source>
</reference>